<dbReference type="Pfam" id="PF00612">
    <property type="entry name" value="IQ"/>
    <property type="match status" value="1"/>
</dbReference>
<accession>A0ABM1P5E6</accession>
<dbReference type="InterPro" id="IPR027417">
    <property type="entry name" value="P-loop_NTPase"/>
</dbReference>
<feature type="domain" description="ATPase AAA-type core" evidence="2">
    <location>
        <begin position="573"/>
        <end position="704"/>
    </location>
</feature>
<evidence type="ECO:0000313" key="4">
    <source>
        <dbReference type="RefSeq" id="XP_017862432.1"/>
    </source>
</evidence>
<reference evidence="3" key="2">
    <citation type="journal article" date="2016" name="G3 (Bethesda)">
        <title>Genome Evolution in Three Species of Cactophilic Drosophila.</title>
        <authorList>
            <person name="Sanchez-Flores A."/>
            <person name="Penazola F."/>
            <person name="Carpinteyro-Ponce J."/>
            <person name="Nazario-Yepiz N."/>
            <person name="Abreu-Goodger C."/>
            <person name="Machado C.A."/>
            <person name="Markow T.A."/>
        </authorList>
    </citation>
    <scope>NUCLEOTIDE SEQUENCE [LARGE SCALE GENOMIC DNA]</scope>
</reference>
<dbReference type="GeneID" id="108613454"/>
<feature type="region of interest" description="Disordered" evidence="1">
    <location>
        <begin position="338"/>
        <end position="403"/>
    </location>
</feature>
<evidence type="ECO:0000259" key="2">
    <source>
        <dbReference type="Pfam" id="PF00004"/>
    </source>
</evidence>
<evidence type="ECO:0000313" key="3">
    <source>
        <dbReference type="Proteomes" id="UP000694904"/>
    </source>
</evidence>
<feature type="region of interest" description="Disordered" evidence="1">
    <location>
        <begin position="474"/>
        <end position="498"/>
    </location>
</feature>
<dbReference type="SUPFAM" id="SSF52540">
    <property type="entry name" value="P-loop containing nucleoside triphosphate hydrolases"/>
    <property type="match status" value="1"/>
</dbReference>
<dbReference type="RefSeq" id="XP_017862432.1">
    <property type="nucleotide sequence ID" value="XM_018006943.1"/>
</dbReference>
<evidence type="ECO:0000256" key="1">
    <source>
        <dbReference type="SAM" id="MobiDB-lite"/>
    </source>
</evidence>
<dbReference type="PANTHER" id="PTHR14690">
    <property type="entry name" value="IQ MOTIF CONTAINING WITH AAA DOMAIN 1"/>
    <property type="match status" value="1"/>
</dbReference>
<dbReference type="InterPro" id="IPR000048">
    <property type="entry name" value="IQ_motif_EF-hand-BS"/>
</dbReference>
<proteinExistence type="predicted"/>
<dbReference type="Gene3D" id="3.40.50.300">
    <property type="entry name" value="P-loop containing nucleotide triphosphate hydrolases"/>
    <property type="match status" value="1"/>
</dbReference>
<reference evidence="4" key="3">
    <citation type="submission" date="2025-08" db="UniProtKB">
        <authorList>
            <consortium name="RefSeq"/>
        </authorList>
    </citation>
    <scope>IDENTIFICATION</scope>
    <source>
        <tissue evidence="4">Whole organism</tissue>
    </source>
</reference>
<dbReference type="Gene3D" id="1.10.8.60">
    <property type="match status" value="1"/>
</dbReference>
<dbReference type="InterPro" id="IPR003959">
    <property type="entry name" value="ATPase_AAA_core"/>
</dbReference>
<organism evidence="3 4">
    <name type="scientific">Drosophila arizonae</name>
    <name type="common">Fruit fly</name>
    <dbReference type="NCBI Taxonomy" id="7263"/>
    <lineage>
        <taxon>Eukaryota</taxon>
        <taxon>Metazoa</taxon>
        <taxon>Ecdysozoa</taxon>
        <taxon>Arthropoda</taxon>
        <taxon>Hexapoda</taxon>
        <taxon>Insecta</taxon>
        <taxon>Pterygota</taxon>
        <taxon>Neoptera</taxon>
        <taxon>Endopterygota</taxon>
        <taxon>Diptera</taxon>
        <taxon>Brachycera</taxon>
        <taxon>Muscomorpha</taxon>
        <taxon>Ephydroidea</taxon>
        <taxon>Drosophilidae</taxon>
        <taxon>Drosophila</taxon>
    </lineage>
</organism>
<dbReference type="Proteomes" id="UP000694904">
    <property type="component" value="Chromosome 2"/>
</dbReference>
<dbReference type="InterPro" id="IPR052267">
    <property type="entry name" value="N-DRC_Component"/>
</dbReference>
<feature type="compositionally biased region" description="Basic residues" evidence="1">
    <location>
        <begin position="474"/>
        <end position="493"/>
    </location>
</feature>
<name>A0ABM1P5E6_DROAR</name>
<reference evidence="3" key="1">
    <citation type="journal article" date="1997" name="Nucleic Acids Res.">
        <title>tRNAscan-SE: a program for improved detection of transfer RNA genes in genomic sequence.</title>
        <authorList>
            <person name="Lowe T.M."/>
            <person name="Eddy S.R."/>
        </authorList>
    </citation>
    <scope>NUCLEOTIDE SEQUENCE [LARGE SCALE GENOMIC DNA]</scope>
</reference>
<dbReference type="Pfam" id="PF00004">
    <property type="entry name" value="AAA"/>
    <property type="match status" value="1"/>
</dbReference>
<dbReference type="CDD" id="cd23767">
    <property type="entry name" value="IQCD"/>
    <property type="match status" value="1"/>
</dbReference>
<dbReference type="PROSITE" id="PS50096">
    <property type="entry name" value="IQ"/>
    <property type="match status" value="1"/>
</dbReference>
<feature type="compositionally biased region" description="Basic and acidic residues" evidence="1">
    <location>
        <begin position="357"/>
        <end position="380"/>
    </location>
</feature>
<gene>
    <name evidence="4" type="primary">LOC108613454</name>
</gene>
<sequence length="834" mass="96250">MSSHYFNEIWHQAQHDCEQLAILDYERQHQNVDTTVATISGVTGIVSSSVAAAAESKSLLQASIYEFYLRYICLCNRLEEVYDNMIQPQKRELVRKLLDACLGRVVELKHDLVNIDLMEFSYNDEVVERLRLTPMETELRIPRYFLREREEELEQRKRTMHELLIKLGWLEEHPLEEQLTEIEAIRLLQMHERARQGRLRAHFMKEIRKEKGKSEDRTDKERTDSGLMAAMKIQKMWRGHTARRITRRRKMDEMILIGMVPPPASVLKERAEKYERNIETDVRRRYEAQRAYAAQFEARQLAIQEEIKQKHGATIKEDIADEIRAWIKDCYDKTGKLPDFPSEDQGGSLHIFSRPGTESEHSRSSARSSKESRKTKDKSKSPARSGDLNVNDNQEEDINFQPAASTCLPDIRAEIEYFNDTWRDKDETGVLSQAAYEDMIYAEKYQEVELEFRRAVDDVMRQELELLQTMVGKKVKKSNKKTRRSGKKSKKKKEKDLTPDRTIESLYEELVTNGIIRKYPEIKLKQFLGDKALTARNGTNPSPGDIRQVLTEYCILPLGSEAIHNCTPLIRSVLLAGPRGSGKKALLHAICTEVGAVLFDLTPANIVGKYPGKSGLIMLIHLVLKVSRLLQPAVIYMGDAERPFMKKIPKTDRTDPKRLKKDLPKMIKNIAPEDRVIFVGTTSLPWEADQKLLQSVYNRFIYIPRPDYGAMSHAWKTLLHEYSGGISTLDTSAMAKISDGYTIGAIDACLREVMSCKRKLQLRSQPLTNAELINVLCSRDPVYREEEEAFESWWSKTPLGRRRQRFLELEEERLMEEQAQQAKQGNGNKKKGLS</sequence>
<dbReference type="PANTHER" id="PTHR14690:SF0">
    <property type="entry name" value="IQ MOTIF CONTAINING WITH AAA DOMAIN 1"/>
    <property type="match status" value="1"/>
</dbReference>
<keyword evidence="3" id="KW-1185">Reference proteome</keyword>
<protein>
    <submittedName>
        <fullName evidence="4">IQ and AAA domain-containing protein 1-like</fullName>
    </submittedName>
</protein>